<protein>
    <submittedName>
        <fullName evidence="1">Nucleotidyl transferase AbiEii/AbiGii toxin family protein</fullName>
    </submittedName>
</protein>
<dbReference type="InterPro" id="IPR014942">
    <property type="entry name" value="AbiEii"/>
</dbReference>
<dbReference type="Pfam" id="PF08843">
    <property type="entry name" value="AbiEii"/>
    <property type="match status" value="1"/>
</dbReference>
<keyword evidence="1" id="KW-0808">Transferase</keyword>
<name>A0ABZ2L929_9BACT</name>
<dbReference type="Gene3D" id="3.30.460.40">
    <property type="match status" value="1"/>
</dbReference>
<proteinExistence type="predicted"/>
<evidence type="ECO:0000313" key="2">
    <source>
        <dbReference type="Proteomes" id="UP001374803"/>
    </source>
</evidence>
<dbReference type="Proteomes" id="UP001374803">
    <property type="component" value="Chromosome"/>
</dbReference>
<evidence type="ECO:0000313" key="1">
    <source>
        <dbReference type="EMBL" id="WXB05685.1"/>
    </source>
</evidence>
<dbReference type="RefSeq" id="WP_394835331.1">
    <property type="nucleotide sequence ID" value="NZ_CP089929.1"/>
</dbReference>
<dbReference type="InterPro" id="IPR043519">
    <property type="entry name" value="NT_sf"/>
</dbReference>
<reference evidence="1" key="1">
    <citation type="submission" date="2021-12" db="EMBL/GenBank/DDBJ databases">
        <title>Discovery of the Pendulisporaceae a myxobacterial family with distinct sporulation behavior and unique specialized metabolism.</title>
        <authorList>
            <person name="Garcia R."/>
            <person name="Popoff A."/>
            <person name="Bader C.D."/>
            <person name="Loehr J."/>
            <person name="Walesch S."/>
            <person name="Walt C."/>
            <person name="Boldt J."/>
            <person name="Bunk B."/>
            <person name="Haeckl F.J.F.P.J."/>
            <person name="Gunesch A.P."/>
            <person name="Birkelbach J."/>
            <person name="Nuebel U."/>
            <person name="Pietschmann T."/>
            <person name="Bach T."/>
            <person name="Mueller R."/>
        </authorList>
    </citation>
    <scope>NUCLEOTIDE SEQUENCE</scope>
    <source>
        <strain evidence="1">MSr11367</strain>
    </source>
</reference>
<organism evidence="1 2">
    <name type="scientific">Pendulispora rubella</name>
    <dbReference type="NCBI Taxonomy" id="2741070"/>
    <lineage>
        <taxon>Bacteria</taxon>
        <taxon>Pseudomonadati</taxon>
        <taxon>Myxococcota</taxon>
        <taxon>Myxococcia</taxon>
        <taxon>Myxococcales</taxon>
        <taxon>Sorangiineae</taxon>
        <taxon>Pendulisporaceae</taxon>
        <taxon>Pendulispora</taxon>
    </lineage>
</organism>
<dbReference type="GO" id="GO:0016740">
    <property type="term" value="F:transferase activity"/>
    <property type="evidence" value="ECO:0007669"/>
    <property type="project" value="UniProtKB-KW"/>
</dbReference>
<gene>
    <name evidence="1" type="ORF">LVJ94_00200</name>
</gene>
<sequence length="162" mass="18091">MTEFTRPATWDDLKLLASYLTEAGVKYALIGGYAIAAHGLNRFSEDIDILVDPSPDNTRRWIEALAKLPDGAAGELRGEDDIFQREGPYAIRINDEFTVDVMAGACGHSWQELERYITEVDLDGVKLRVLGLDGLLLTKEGMRERDRADAQVLRQVLGKAQR</sequence>
<dbReference type="EMBL" id="CP089983">
    <property type="protein sequence ID" value="WXB05685.1"/>
    <property type="molecule type" value="Genomic_DNA"/>
</dbReference>
<accession>A0ABZ2L929</accession>
<keyword evidence="2" id="KW-1185">Reference proteome</keyword>
<dbReference type="SUPFAM" id="SSF81301">
    <property type="entry name" value="Nucleotidyltransferase"/>
    <property type="match status" value="1"/>
</dbReference>